<dbReference type="RefSeq" id="WP_123796263.1">
    <property type="nucleotide sequence ID" value="NZ_CP031699.1"/>
</dbReference>
<dbReference type="EMBL" id="CP031699">
    <property type="protein sequence ID" value="QEY23819.1"/>
    <property type="molecule type" value="Genomic_DNA"/>
</dbReference>
<proteinExistence type="predicted"/>
<dbReference type="AlphaFoldDB" id="A0A5P3MT50"/>
<protein>
    <submittedName>
        <fullName evidence="1">Uncharacterized protein</fullName>
    </submittedName>
</protein>
<gene>
    <name evidence="1" type="ORF">D0T90_04290</name>
</gene>
<reference evidence="1 2" key="1">
    <citation type="submission" date="2018-08" db="EMBL/GenBank/DDBJ databases">
        <title>Neisseria animalis ATCC 49930 complete genome.</title>
        <authorList>
            <person name="Veseli I.A."/>
            <person name="Mascarenhas dos Santos A.C."/>
            <person name="Buttler R."/>
            <person name="Pombert J.-F."/>
        </authorList>
    </citation>
    <scope>NUCLEOTIDE SEQUENCE [LARGE SCALE GENOMIC DNA]</scope>
    <source>
        <strain evidence="1 2">ATCC 49930</strain>
    </source>
</reference>
<sequence>MSLTLKRFQIFESGTHRDNNGRTAVYPESLLQKTVEEYNQRKGKGAGDTAPLYIGHPPPNARRSFKPLGFVERLEYANGKIFAHAYVTPELFGKVKSGALRAVSAGFTKMKNFVLDHVAFLNNPSLKNMEALNFSENAEADYLIFTREFIDFSEPQNDHERVTAYAALHGVSYEQAAHMVLGGGSLVAGISDFSESGSPQEGEAHKLHRLAQAYQRQYGGSYENAVRACIHQTHY</sequence>
<keyword evidence="2" id="KW-1185">Reference proteome</keyword>
<evidence type="ECO:0000313" key="2">
    <source>
        <dbReference type="Proteomes" id="UP000325536"/>
    </source>
</evidence>
<name>A0A5P3MT50_NEIAN</name>
<organism evidence="1 2">
    <name type="scientific">Neisseria animalis</name>
    <dbReference type="NCBI Taxonomy" id="492"/>
    <lineage>
        <taxon>Bacteria</taxon>
        <taxon>Pseudomonadati</taxon>
        <taxon>Pseudomonadota</taxon>
        <taxon>Betaproteobacteria</taxon>
        <taxon>Neisseriales</taxon>
        <taxon>Neisseriaceae</taxon>
        <taxon>Neisseria</taxon>
    </lineage>
</organism>
<dbReference type="Proteomes" id="UP000325536">
    <property type="component" value="Chromosome"/>
</dbReference>
<evidence type="ECO:0000313" key="1">
    <source>
        <dbReference type="EMBL" id="QEY23819.1"/>
    </source>
</evidence>
<dbReference type="KEGG" id="naq:D0T90_04290"/>
<dbReference type="OrthoDB" id="8613862at2"/>
<accession>A0A5P3MT50</accession>